<evidence type="ECO:0000259" key="2">
    <source>
        <dbReference type="Pfam" id="PF03372"/>
    </source>
</evidence>
<dbReference type="PANTHER" id="PTHR12121">
    <property type="entry name" value="CARBON CATABOLITE REPRESSOR PROTEIN 4"/>
    <property type="match status" value="1"/>
</dbReference>
<keyword evidence="1" id="KW-0732">Signal</keyword>
<dbReference type="Proteomes" id="UP001357452">
    <property type="component" value="Unassembled WGS sequence"/>
</dbReference>
<dbReference type="SUPFAM" id="SSF56219">
    <property type="entry name" value="DNase I-like"/>
    <property type="match status" value="1"/>
</dbReference>
<accession>A0ABU7RDZ4</accession>
<keyword evidence="3" id="KW-0255">Endonuclease</keyword>
<reference evidence="3 4" key="1">
    <citation type="submission" date="2024-01" db="EMBL/GenBank/DDBJ databases">
        <title>Niabella digestum sp. nov., isolated from waste digestion system.</title>
        <authorList>
            <person name="Zhang L."/>
        </authorList>
    </citation>
    <scope>NUCLEOTIDE SEQUENCE [LARGE SCALE GENOMIC DNA]</scope>
    <source>
        <strain evidence="3 4">A18</strain>
    </source>
</reference>
<keyword evidence="4" id="KW-1185">Reference proteome</keyword>
<dbReference type="PANTHER" id="PTHR12121:SF36">
    <property type="entry name" value="ENDONUCLEASE_EXONUCLEASE_PHOSPHATASE DOMAIN-CONTAINING PROTEIN"/>
    <property type="match status" value="1"/>
</dbReference>
<dbReference type="RefSeq" id="WP_330973633.1">
    <property type="nucleotide sequence ID" value="NZ_JAZGLY010000002.1"/>
</dbReference>
<dbReference type="Gene3D" id="3.60.10.10">
    <property type="entry name" value="Endonuclease/exonuclease/phosphatase"/>
    <property type="match status" value="1"/>
</dbReference>
<dbReference type="GO" id="GO:0004519">
    <property type="term" value="F:endonuclease activity"/>
    <property type="evidence" value="ECO:0007669"/>
    <property type="project" value="UniProtKB-KW"/>
</dbReference>
<feature type="chain" id="PRO_5047495970" evidence="1">
    <location>
        <begin position="28"/>
        <end position="286"/>
    </location>
</feature>
<proteinExistence type="predicted"/>
<evidence type="ECO:0000313" key="4">
    <source>
        <dbReference type="Proteomes" id="UP001357452"/>
    </source>
</evidence>
<dbReference type="InterPro" id="IPR036691">
    <property type="entry name" value="Endo/exonu/phosph_ase_sf"/>
</dbReference>
<dbReference type="CDD" id="cd09083">
    <property type="entry name" value="EEP-1"/>
    <property type="match status" value="1"/>
</dbReference>
<feature type="signal peptide" evidence="1">
    <location>
        <begin position="1"/>
        <end position="27"/>
    </location>
</feature>
<comment type="caution">
    <text evidence="3">The sequence shown here is derived from an EMBL/GenBank/DDBJ whole genome shotgun (WGS) entry which is preliminary data.</text>
</comment>
<dbReference type="Pfam" id="PF03372">
    <property type="entry name" value="Exo_endo_phos"/>
    <property type="match status" value="1"/>
</dbReference>
<organism evidence="3 4">
    <name type="scientific">Niabella digestorum</name>
    <dbReference type="NCBI Taxonomy" id="3117701"/>
    <lineage>
        <taxon>Bacteria</taxon>
        <taxon>Pseudomonadati</taxon>
        <taxon>Bacteroidota</taxon>
        <taxon>Chitinophagia</taxon>
        <taxon>Chitinophagales</taxon>
        <taxon>Chitinophagaceae</taxon>
        <taxon>Niabella</taxon>
    </lineage>
</organism>
<gene>
    <name evidence="3" type="ORF">V2H41_02970</name>
</gene>
<evidence type="ECO:0000256" key="1">
    <source>
        <dbReference type="SAM" id="SignalP"/>
    </source>
</evidence>
<dbReference type="InterPro" id="IPR050410">
    <property type="entry name" value="CCR4/nocturin_mRNA_transcr"/>
</dbReference>
<keyword evidence="3" id="KW-0378">Hydrolase</keyword>
<dbReference type="EMBL" id="JAZGLY010000002">
    <property type="protein sequence ID" value="MEE6186223.1"/>
    <property type="molecule type" value="Genomic_DNA"/>
</dbReference>
<feature type="domain" description="Endonuclease/exonuclease/phosphatase" evidence="2">
    <location>
        <begin position="33"/>
        <end position="276"/>
    </location>
</feature>
<name>A0ABU7RDZ4_9BACT</name>
<keyword evidence="3" id="KW-0540">Nuclease</keyword>
<evidence type="ECO:0000313" key="3">
    <source>
        <dbReference type="EMBL" id="MEE6186223.1"/>
    </source>
</evidence>
<protein>
    <submittedName>
        <fullName evidence="3">Endonuclease/exonuclease/phosphatase family protein</fullName>
    </submittedName>
</protein>
<sequence length="286" mass="33266">MSFRKIFIQKKTLLIAFLVTIVSFAQAQTFTVATYNLRFDNPKDIGNLWKDRMPYVAALIRYHDFDVVGTQEGRPNQLQDLIKALPQYARYGKGRDDGSDKGEHSAIFYKKDKFQLLASGDFWLSETPDKPGLGWDATCCNRICSWVYLQDKKTKKKFYFFNVHFDHQGKIARRESSHLMLKKIKEIAKGEPVILTGDFNSEREEEPYKILSTSDIIHDSYKDAQHPYENNTSFNGFKKEFTGNGVIDHVFITKHWKVHKWGILTDTYFGKFPSDHFPVEVVLELK</sequence>
<dbReference type="InterPro" id="IPR005135">
    <property type="entry name" value="Endo/exonuclease/phosphatase"/>
</dbReference>